<comment type="caution">
    <text evidence="2">The sequence shown here is derived from an EMBL/GenBank/DDBJ whole genome shotgun (WGS) entry which is preliminary data.</text>
</comment>
<evidence type="ECO:0000313" key="2">
    <source>
        <dbReference type="EMBL" id="KAK7455199.1"/>
    </source>
</evidence>
<feature type="compositionally biased region" description="Polar residues" evidence="1">
    <location>
        <begin position="73"/>
        <end position="86"/>
    </location>
</feature>
<dbReference type="EMBL" id="JBANRG010000023">
    <property type="protein sequence ID" value="KAK7455199.1"/>
    <property type="molecule type" value="Genomic_DNA"/>
</dbReference>
<evidence type="ECO:0000313" key="3">
    <source>
        <dbReference type="Proteomes" id="UP001498398"/>
    </source>
</evidence>
<protein>
    <submittedName>
        <fullName evidence="2">Uncharacterized protein</fullName>
    </submittedName>
</protein>
<dbReference type="Proteomes" id="UP001498398">
    <property type="component" value="Unassembled WGS sequence"/>
</dbReference>
<proteinExistence type="predicted"/>
<gene>
    <name evidence="2" type="ORF">VKT23_011073</name>
</gene>
<reference evidence="2 3" key="1">
    <citation type="submission" date="2024-01" db="EMBL/GenBank/DDBJ databases">
        <title>A draft genome for the cacao thread blight pathogen Marasmiellus scandens.</title>
        <authorList>
            <person name="Baruah I.K."/>
            <person name="Leung J."/>
            <person name="Bukari Y."/>
            <person name="Amoako-Attah I."/>
            <person name="Meinhardt L.W."/>
            <person name="Bailey B.A."/>
            <person name="Cohen S.P."/>
        </authorList>
    </citation>
    <scope>NUCLEOTIDE SEQUENCE [LARGE SCALE GENOMIC DNA]</scope>
    <source>
        <strain evidence="2 3">GH-19</strain>
    </source>
</reference>
<sequence length="297" mass="33740">MLNHEHAFHLTHSRNTKNADISRLLDPTYSSSPSSYSQTRVYVDHRGDLHDPDYRHFPATSPKKPLHRRNRRASSGASTDPFSSRPQWELTVDDDDEVIDVSPSFPPYTYSSYSSTTPPSYSSSPVSSSFQESPESASCPFTTGDSPKKLAVPLSNVFRRPSRSRKNTRRSSLDSVIDDDTEEHVHPSETHGVEEVESLYRSTTPAGGRTFRARRSFEAYEDEAFGFVSGDQFELGEDGEALKEDAERIKERDRDAHSETSVPSCTQAMRKHWQAVSLSVSFGVFRWRRRMRRVLSR</sequence>
<feature type="compositionally biased region" description="Basic and acidic residues" evidence="1">
    <location>
        <begin position="183"/>
        <end position="193"/>
    </location>
</feature>
<feature type="compositionally biased region" description="Low complexity" evidence="1">
    <location>
        <begin position="101"/>
        <end position="136"/>
    </location>
</feature>
<feature type="compositionally biased region" description="Basic residues" evidence="1">
    <location>
        <begin position="160"/>
        <end position="169"/>
    </location>
</feature>
<keyword evidence="3" id="KW-1185">Reference proteome</keyword>
<organism evidence="2 3">
    <name type="scientific">Marasmiellus scandens</name>
    <dbReference type="NCBI Taxonomy" id="2682957"/>
    <lineage>
        <taxon>Eukaryota</taxon>
        <taxon>Fungi</taxon>
        <taxon>Dikarya</taxon>
        <taxon>Basidiomycota</taxon>
        <taxon>Agaricomycotina</taxon>
        <taxon>Agaricomycetes</taxon>
        <taxon>Agaricomycetidae</taxon>
        <taxon>Agaricales</taxon>
        <taxon>Marasmiineae</taxon>
        <taxon>Omphalotaceae</taxon>
        <taxon>Marasmiellus</taxon>
    </lineage>
</organism>
<accession>A0ABR1JAE1</accession>
<evidence type="ECO:0000256" key="1">
    <source>
        <dbReference type="SAM" id="MobiDB-lite"/>
    </source>
</evidence>
<feature type="region of interest" description="Disordered" evidence="1">
    <location>
        <begin position="46"/>
        <end position="193"/>
    </location>
</feature>
<name>A0ABR1JAE1_9AGAR</name>
<feature type="compositionally biased region" description="Basic and acidic residues" evidence="1">
    <location>
        <begin position="46"/>
        <end position="56"/>
    </location>
</feature>